<dbReference type="InterPro" id="IPR000477">
    <property type="entry name" value="RT_dom"/>
</dbReference>
<dbReference type="EMBL" id="JAVFWL010000006">
    <property type="protein sequence ID" value="KAK6762529.1"/>
    <property type="molecule type" value="Genomic_DNA"/>
</dbReference>
<sequence length="97" mass="10922">MFVHRYQNDDIVLITSRINEAERMLINFDEACGCIGLELNLQKTMFMRNAWVSDTLFALNGTNISECTSYVHLAGSPQAGDSSGAQENEKQCYPLDR</sequence>
<organism evidence="3 4">
    <name type="scientific">Necator americanus</name>
    <name type="common">Human hookworm</name>
    <dbReference type="NCBI Taxonomy" id="51031"/>
    <lineage>
        <taxon>Eukaryota</taxon>
        <taxon>Metazoa</taxon>
        <taxon>Ecdysozoa</taxon>
        <taxon>Nematoda</taxon>
        <taxon>Chromadorea</taxon>
        <taxon>Rhabditida</taxon>
        <taxon>Rhabditina</taxon>
        <taxon>Rhabditomorpha</taxon>
        <taxon>Strongyloidea</taxon>
        <taxon>Ancylostomatidae</taxon>
        <taxon>Bunostominae</taxon>
        <taxon>Necator</taxon>
    </lineage>
</organism>
<feature type="region of interest" description="Disordered" evidence="1">
    <location>
        <begin position="76"/>
        <end position="97"/>
    </location>
</feature>
<evidence type="ECO:0000256" key="1">
    <source>
        <dbReference type="SAM" id="MobiDB-lite"/>
    </source>
</evidence>
<feature type="compositionally biased region" description="Basic and acidic residues" evidence="1">
    <location>
        <begin position="87"/>
        <end position="97"/>
    </location>
</feature>
<accession>A0ABR1EIL8</accession>
<dbReference type="PROSITE" id="PS50878">
    <property type="entry name" value="RT_POL"/>
    <property type="match status" value="1"/>
</dbReference>
<reference evidence="3 4" key="1">
    <citation type="submission" date="2023-08" db="EMBL/GenBank/DDBJ databases">
        <title>A Necator americanus chromosomal reference genome.</title>
        <authorList>
            <person name="Ilik V."/>
            <person name="Petrzelkova K.J."/>
            <person name="Pardy F."/>
            <person name="Fuh T."/>
            <person name="Niatou-Singa F.S."/>
            <person name="Gouil Q."/>
            <person name="Baker L."/>
            <person name="Ritchie M.E."/>
            <person name="Jex A.R."/>
            <person name="Gazzola D."/>
            <person name="Li H."/>
            <person name="Toshio Fujiwara R."/>
            <person name="Zhan B."/>
            <person name="Aroian R.V."/>
            <person name="Pafco B."/>
            <person name="Schwarz E.M."/>
        </authorList>
    </citation>
    <scope>NUCLEOTIDE SEQUENCE [LARGE SCALE GENOMIC DNA]</scope>
    <source>
        <strain evidence="3 4">Aroian</strain>
        <tissue evidence="3">Whole animal</tissue>
    </source>
</reference>
<gene>
    <name evidence="3" type="primary">Necator_chrX.g23468</name>
    <name evidence="3" type="ORF">RB195_023304</name>
</gene>
<feature type="domain" description="Reverse transcriptase" evidence="2">
    <location>
        <begin position="1"/>
        <end position="64"/>
    </location>
</feature>
<proteinExistence type="predicted"/>
<evidence type="ECO:0000259" key="2">
    <source>
        <dbReference type="PROSITE" id="PS50878"/>
    </source>
</evidence>
<dbReference type="Proteomes" id="UP001303046">
    <property type="component" value="Unassembled WGS sequence"/>
</dbReference>
<comment type="caution">
    <text evidence="3">The sequence shown here is derived from an EMBL/GenBank/DDBJ whole genome shotgun (WGS) entry which is preliminary data.</text>
</comment>
<evidence type="ECO:0000313" key="3">
    <source>
        <dbReference type="EMBL" id="KAK6762529.1"/>
    </source>
</evidence>
<keyword evidence="4" id="KW-1185">Reference proteome</keyword>
<protein>
    <recommendedName>
        <fullName evidence="2">Reverse transcriptase domain-containing protein</fullName>
    </recommendedName>
</protein>
<name>A0ABR1EIL8_NECAM</name>
<evidence type="ECO:0000313" key="4">
    <source>
        <dbReference type="Proteomes" id="UP001303046"/>
    </source>
</evidence>